<evidence type="ECO:0000313" key="1">
    <source>
        <dbReference type="EMBL" id="KAJ9084765.1"/>
    </source>
</evidence>
<sequence length="143" mass="16284">MSYFPSLSWGKMGLVTGILQFNLLSSCDAAEETRIKSSITEFKFQPSKPFYFENSNVVLFLDTQDSPVIWRSKDEGKTWDNKTSPSGSLDKLYQHPFDDQKAIALTKGLTHYVTKNRGESWQSFQTPLPASFSNDPPRCIPRH</sequence>
<proteinExistence type="predicted"/>
<protein>
    <submittedName>
        <fullName evidence="1">Vacuolar protein sorting/targeting protein PEP1</fullName>
    </submittedName>
</protein>
<dbReference type="EMBL" id="QTSX02000809">
    <property type="protein sequence ID" value="KAJ9084765.1"/>
    <property type="molecule type" value="Genomic_DNA"/>
</dbReference>
<name>A0ACC2UDG6_9FUNG</name>
<organism evidence="1 2">
    <name type="scientific">Entomophthora muscae</name>
    <dbReference type="NCBI Taxonomy" id="34485"/>
    <lineage>
        <taxon>Eukaryota</taxon>
        <taxon>Fungi</taxon>
        <taxon>Fungi incertae sedis</taxon>
        <taxon>Zoopagomycota</taxon>
        <taxon>Entomophthoromycotina</taxon>
        <taxon>Entomophthoromycetes</taxon>
        <taxon>Entomophthorales</taxon>
        <taxon>Entomophthoraceae</taxon>
        <taxon>Entomophthora</taxon>
    </lineage>
</organism>
<reference evidence="1" key="1">
    <citation type="submission" date="2022-04" db="EMBL/GenBank/DDBJ databases">
        <title>Genome of the entomopathogenic fungus Entomophthora muscae.</title>
        <authorList>
            <person name="Elya C."/>
            <person name="Lovett B.R."/>
            <person name="Lee E."/>
            <person name="Macias A.M."/>
            <person name="Hajek A.E."/>
            <person name="De Bivort B.L."/>
            <person name="Kasson M.T."/>
            <person name="De Fine Licht H.H."/>
            <person name="Stajich J.E."/>
        </authorList>
    </citation>
    <scope>NUCLEOTIDE SEQUENCE</scope>
    <source>
        <strain evidence="1">Berkeley</strain>
    </source>
</reference>
<gene>
    <name evidence="1" type="primary">VPS10_1</name>
    <name evidence="1" type="ORF">DSO57_1020842</name>
</gene>
<evidence type="ECO:0000313" key="2">
    <source>
        <dbReference type="Proteomes" id="UP001165960"/>
    </source>
</evidence>
<keyword evidence="2" id="KW-1185">Reference proteome</keyword>
<dbReference type="Proteomes" id="UP001165960">
    <property type="component" value="Unassembled WGS sequence"/>
</dbReference>
<comment type="caution">
    <text evidence="1">The sequence shown here is derived from an EMBL/GenBank/DDBJ whole genome shotgun (WGS) entry which is preliminary data.</text>
</comment>
<accession>A0ACC2UDG6</accession>